<dbReference type="PROSITE" id="PS50089">
    <property type="entry name" value="ZF_RING_2"/>
    <property type="match status" value="1"/>
</dbReference>
<feature type="compositionally biased region" description="Polar residues" evidence="4">
    <location>
        <begin position="1"/>
        <end position="12"/>
    </location>
</feature>
<gene>
    <name evidence="6" type="ORF">BaRGS_00028550</name>
</gene>
<feature type="region of interest" description="Disordered" evidence="4">
    <location>
        <begin position="205"/>
        <end position="226"/>
    </location>
</feature>
<evidence type="ECO:0000256" key="1">
    <source>
        <dbReference type="ARBA" id="ARBA00022771"/>
    </source>
</evidence>
<evidence type="ECO:0000256" key="3">
    <source>
        <dbReference type="PROSITE-ProRule" id="PRU00175"/>
    </source>
</evidence>
<evidence type="ECO:0000256" key="4">
    <source>
        <dbReference type="SAM" id="MobiDB-lite"/>
    </source>
</evidence>
<protein>
    <recommendedName>
        <fullName evidence="5">RING-type domain-containing protein</fullName>
    </recommendedName>
</protein>
<evidence type="ECO:0000313" key="7">
    <source>
        <dbReference type="Proteomes" id="UP001519460"/>
    </source>
</evidence>
<organism evidence="6 7">
    <name type="scientific">Batillaria attramentaria</name>
    <dbReference type="NCBI Taxonomy" id="370345"/>
    <lineage>
        <taxon>Eukaryota</taxon>
        <taxon>Metazoa</taxon>
        <taxon>Spiralia</taxon>
        <taxon>Lophotrochozoa</taxon>
        <taxon>Mollusca</taxon>
        <taxon>Gastropoda</taxon>
        <taxon>Caenogastropoda</taxon>
        <taxon>Sorbeoconcha</taxon>
        <taxon>Cerithioidea</taxon>
        <taxon>Batillariidae</taxon>
        <taxon>Batillaria</taxon>
    </lineage>
</organism>
<sequence length="768" mass="85280">MESKIGSQSGNKLDSPPFRDIQPNELIPFENENDHVPSEETDDEEEDLHNREGELFKENDSEENCCRTGTQRGDASAPKQSNSCNTTTSDCEKTRIETPRTGNSAAEDAISTSLPKKQLPSPDIAKRHADSEEGASVSQLSNIADSRKPESVKFQDTTPDCRSKTAPESLPLADLQSPATTLASAFVATHHPYVDFESLQRKDKGREDFHTRRHEGTRATERRDMSDEDEKLLANCHVSNKYFELHETKTRGTSNKNLNRNQDLTNSPSECIDWINTKYIRQLHGQEAPAEINEIRATTTEPQLRQVEVHLENVYQLDPKYQFLSSEQRAQKETSDIETKENSITEYMAEEPSIAVELKKERLYGPEDKCELGAAKTVEEKRELPSDDPAIDAPHDPFLSRYLKLRDGNHGSSQVYPLHGREGDDDQARDQAGRGQDQDNHNPDNTPQRPARNQNGNNQNGNNNNGNNQNGNAARFPGQYDEIDGRIADGHGMLDTATQPELAVPNQEHTHAADTGTSHAQRQDPSSAIPRVSPSVPSNNGSSNAPGPLRRSQGTDGLARLRHQQSHMNFETIPTPEVRISPVSHRGATVPDQRGCNLRYGQTPGAWVSHAYGRPCPLARGRPPAPFPLLVVPRVWNLDYTRPPASPFYLGVTFRTRCVRVDETRPFAHNTPVQCEAEQPVVSVHGRPTQHLRFAGAAPGAPLPLPGHLAGAGYWPICRICSCHLFIHSPAVVFFSCSHIAVCRVCAPAIRYCPLCNEMVLCFMVIYA</sequence>
<feature type="region of interest" description="Disordered" evidence="4">
    <location>
        <begin position="1"/>
        <end position="174"/>
    </location>
</feature>
<keyword evidence="1 3" id="KW-0863">Zinc-finger</keyword>
<feature type="domain" description="RING-type" evidence="5">
    <location>
        <begin position="718"/>
        <end position="757"/>
    </location>
</feature>
<reference evidence="6 7" key="1">
    <citation type="journal article" date="2023" name="Sci. Data">
        <title>Genome assembly of the Korean intertidal mud-creeper Batillaria attramentaria.</title>
        <authorList>
            <person name="Patra A.K."/>
            <person name="Ho P.T."/>
            <person name="Jun S."/>
            <person name="Lee S.J."/>
            <person name="Kim Y."/>
            <person name="Won Y.J."/>
        </authorList>
    </citation>
    <scope>NUCLEOTIDE SEQUENCE [LARGE SCALE GENOMIC DNA]</scope>
    <source>
        <strain evidence="6">Wonlab-2016</strain>
    </source>
</reference>
<name>A0ABD0JZL0_9CAEN</name>
<feature type="compositionally biased region" description="Polar residues" evidence="4">
    <location>
        <begin position="515"/>
        <end position="526"/>
    </location>
</feature>
<feature type="compositionally biased region" description="Polar residues" evidence="4">
    <location>
        <begin position="443"/>
        <end position="452"/>
    </location>
</feature>
<dbReference type="GO" id="GO:0008270">
    <property type="term" value="F:zinc ion binding"/>
    <property type="evidence" value="ECO:0007669"/>
    <property type="project" value="UniProtKB-KW"/>
</dbReference>
<feature type="compositionally biased region" description="Basic and acidic residues" evidence="4">
    <location>
        <begin position="419"/>
        <end position="442"/>
    </location>
</feature>
<keyword evidence="2" id="KW-0862">Zinc</keyword>
<proteinExistence type="predicted"/>
<evidence type="ECO:0000256" key="2">
    <source>
        <dbReference type="ARBA" id="ARBA00022833"/>
    </source>
</evidence>
<feature type="region of interest" description="Disordered" evidence="4">
    <location>
        <begin position="507"/>
        <end position="555"/>
    </location>
</feature>
<feature type="compositionally biased region" description="Basic and acidic residues" evidence="4">
    <location>
        <begin position="145"/>
        <end position="165"/>
    </location>
</feature>
<feature type="compositionally biased region" description="Low complexity" evidence="4">
    <location>
        <begin position="453"/>
        <end position="472"/>
    </location>
</feature>
<feature type="region of interest" description="Disordered" evidence="4">
    <location>
        <begin position="409"/>
        <end position="478"/>
    </location>
</feature>
<dbReference type="Proteomes" id="UP001519460">
    <property type="component" value="Unassembled WGS sequence"/>
</dbReference>
<dbReference type="EMBL" id="JACVVK020000286">
    <property type="protein sequence ID" value="KAK7480165.1"/>
    <property type="molecule type" value="Genomic_DNA"/>
</dbReference>
<keyword evidence="1 3" id="KW-0479">Metal-binding</keyword>
<evidence type="ECO:0000313" key="6">
    <source>
        <dbReference type="EMBL" id="KAK7480165.1"/>
    </source>
</evidence>
<feature type="compositionally biased region" description="Basic and acidic residues" evidence="4">
    <location>
        <begin position="48"/>
        <end position="59"/>
    </location>
</feature>
<evidence type="ECO:0000259" key="5">
    <source>
        <dbReference type="PROSITE" id="PS50089"/>
    </source>
</evidence>
<feature type="compositionally biased region" description="Polar residues" evidence="4">
    <location>
        <begin position="100"/>
        <end position="115"/>
    </location>
</feature>
<accession>A0ABD0JZL0</accession>
<comment type="caution">
    <text evidence="6">The sequence shown here is derived from an EMBL/GenBank/DDBJ whole genome shotgun (WGS) entry which is preliminary data.</text>
</comment>
<feature type="compositionally biased region" description="Basic and acidic residues" evidence="4">
    <location>
        <begin position="205"/>
        <end position="225"/>
    </location>
</feature>
<dbReference type="AlphaFoldDB" id="A0ABD0JZL0"/>
<feature type="compositionally biased region" description="Polar residues" evidence="4">
    <location>
        <begin position="67"/>
        <end position="89"/>
    </location>
</feature>
<dbReference type="InterPro" id="IPR001841">
    <property type="entry name" value="Znf_RING"/>
</dbReference>
<keyword evidence="7" id="KW-1185">Reference proteome</keyword>
<feature type="compositionally biased region" description="Low complexity" evidence="4">
    <location>
        <begin position="530"/>
        <end position="548"/>
    </location>
</feature>